<proteinExistence type="predicted"/>
<dbReference type="Proteomes" id="UP000669179">
    <property type="component" value="Unassembled WGS sequence"/>
</dbReference>
<protein>
    <recommendedName>
        <fullName evidence="1">CN hydrolase domain-containing protein</fullName>
    </recommendedName>
</protein>
<dbReference type="EMBL" id="JAGEOJ010000001">
    <property type="protein sequence ID" value="MBO2445709.1"/>
    <property type="molecule type" value="Genomic_DNA"/>
</dbReference>
<accession>A0A939P9Z2</accession>
<evidence type="ECO:0000259" key="1">
    <source>
        <dbReference type="PROSITE" id="PS50263"/>
    </source>
</evidence>
<reference evidence="2" key="1">
    <citation type="submission" date="2021-03" db="EMBL/GenBank/DDBJ databases">
        <authorList>
            <person name="Kanchanasin P."/>
            <person name="Saeng-In P."/>
            <person name="Phongsopitanun W."/>
            <person name="Yuki M."/>
            <person name="Kudo T."/>
            <person name="Ohkuma M."/>
            <person name="Tanasupawat S."/>
        </authorList>
    </citation>
    <scope>NUCLEOTIDE SEQUENCE</scope>
    <source>
        <strain evidence="2">GKU 128</strain>
    </source>
</reference>
<dbReference type="Gene3D" id="3.60.110.10">
    <property type="entry name" value="Carbon-nitrogen hydrolase"/>
    <property type="match status" value="1"/>
</dbReference>
<comment type="caution">
    <text evidence="2">The sequence shown here is derived from an EMBL/GenBank/DDBJ whole genome shotgun (WGS) entry which is preliminary data.</text>
</comment>
<dbReference type="InterPro" id="IPR036526">
    <property type="entry name" value="C-N_Hydrolase_sf"/>
</dbReference>
<dbReference type="SUPFAM" id="SSF56317">
    <property type="entry name" value="Carbon-nitrogen hydrolase"/>
    <property type="match status" value="1"/>
</dbReference>
<sequence>MTESLTAPAVTPYPADPADLFVTLYDELPESVFRSWDIMDWFDDQDVKQLSHLISEAVLDYGELAPEDVGRIVEDQGDRGRFTILLGLDEALWYVNPYAGGSMTEAFSPLYELAVRYQKTFRYNTTETPGALLPGCAFPCRPIAKREKDEFFSLRRMTPEHMKIVKHRVLPPVEDAYFSPERPVKVGCAPLLETYDDVAFTFGRRGGVATYKLGPAASPALYNRIKRVLWNLDESGAQIAVMPEATLNDEILDYWRHAAFDTAERRRDTSPLRYLLFGTGPLGDGDPPPNRAVLIDRWTGKDVLVQDKILGFALSDHHLKNWRIPRPPKKGPVEEYTERGAVIGSVDTGLGRLSILICEDFSRPGKWEENLRAAGVSHLLVPIFSKPIYRYRWERDAAEHRLTALGSWVVVSNSLVVGHHRTPDKSEGEPYTCLVAGPHEDDVLRETYDIKLQFGSAATGDELGMVTVEKDDGTTTRELPYVMPAVVRQEWYRRSHPE</sequence>
<dbReference type="AlphaFoldDB" id="A0A939P9Z2"/>
<organism evidence="2 3">
    <name type="scientific">Actinomadura barringtoniae</name>
    <dbReference type="NCBI Taxonomy" id="1427535"/>
    <lineage>
        <taxon>Bacteria</taxon>
        <taxon>Bacillati</taxon>
        <taxon>Actinomycetota</taxon>
        <taxon>Actinomycetes</taxon>
        <taxon>Streptosporangiales</taxon>
        <taxon>Thermomonosporaceae</taxon>
        <taxon>Actinomadura</taxon>
    </lineage>
</organism>
<keyword evidence="3" id="KW-1185">Reference proteome</keyword>
<evidence type="ECO:0000313" key="2">
    <source>
        <dbReference type="EMBL" id="MBO2445709.1"/>
    </source>
</evidence>
<dbReference type="PROSITE" id="PS50263">
    <property type="entry name" value="CN_HYDROLASE"/>
    <property type="match status" value="1"/>
</dbReference>
<evidence type="ECO:0000313" key="3">
    <source>
        <dbReference type="Proteomes" id="UP000669179"/>
    </source>
</evidence>
<feature type="domain" description="CN hydrolase" evidence="1">
    <location>
        <begin position="204"/>
        <end position="452"/>
    </location>
</feature>
<dbReference type="InterPro" id="IPR003010">
    <property type="entry name" value="C-N_Hydrolase"/>
</dbReference>
<gene>
    <name evidence="2" type="ORF">J4573_01260</name>
</gene>
<dbReference type="RefSeq" id="WP_208253314.1">
    <property type="nucleotide sequence ID" value="NZ_JAGEOJ010000001.1"/>
</dbReference>
<name>A0A939P9Z2_9ACTN</name>